<evidence type="ECO:0000256" key="11">
    <source>
        <dbReference type="ARBA" id="ARBA00049375"/>
    </source>
</evidence>
<dbReference type="InterPro" id="IPR036554">
    <property type="entry name" value="GHMP_kinase_C_sf"/>
</dbReference>
<dbReference type="RefSeq" id="WP_410035451.1">
    <property type="nucleotide sequence ID" value="NZ_JBGMEF010000018.1"/>
</dbReference>
<evidence type="ECO:0000313" key="17">
    <source>
        <dbReference type="Proteomes" id="UP001637994"/>
    </source>
</evidence>
<organism evidence="16 17">
    <name type="scientific">Anaerococcus kampingae</name>
    <dbReference type="NCBI Taxonomy" id="3115614"/>
    <lineage>
        <taxon>Bacteria</taxon>
        <taxon>Bacillati</taxon>
        <taxon>Bacillota</taxon>
        <taxon>Tissierellia</taxon>
        <taxon>Tissierellales</taxon>
        <taxon>Peptoniphilaceae</taxon>
        <taxon>Anaerococcus</taxon>
    </lineage>
</organism>
<keyword evidence="9 13" id="KW-0418">Kinase</keyword>
<name>A0ABW9MCK1_9FIRM</name>
<gene>
    <name evidence="13 16" type="primary">thrB</name>
    <name evidence="16" type="ORF">ACCQ42_03900</name>
</gene>
<dbReference type="Gene3D" id="3.30.230.10">
    <property type="match status" value="1"/>
</dbReference>
<dbReference type="Gene3D" id="3.30.70.890">
    <property type="entry name" value="GHMP kinase, C-terminal domain"/>
    <property type="match status" value="1"/>
</dbReference>
<keyword evidence="13" id="KW-0963">Cytoplasm</keyword>
<dbReference type="PANTHER" id="PTHR20861:SF1">
    <property type="entry name" value="HOMOSERINE KINASE"/>
    <property type="match status" value="1"/>
</dbReference>
<dbReference type="Proteomes" id="UP001637994">
    <property type="component" value="Unassembled WGS sequence"/>
</dbReference>
<evidence type="ECO:0000256" key="8">
    <source>
        <dbReference type="ARBA" id="ARBA00022741"/>
    </source>
</evidence>
<protein>
    <recommendedName>
        <fullName evidence="4 13">Homoserine kinase</fullName>
        <shortName evidence="13">HK</shortName>
        <shortName evidence="13">HSK</shortName>
        <ecNumber evidence="3 13">2.7.1.39</ecNumber>
    </recommendedName>
</protein>
<dbReference type="PIRSF" id="PIRSF000676">
    <property type="entry name" value="Homoser_kin"/>
    <property type="match status" value="1"/>
</dbReference>
<accession>A0ABW9MCK1</accession>
<comment type="function">
    <text evidence="12 13">Catalyzes the ATP-dependent phosphorylation of L-homoserine to L-homoserine phosphate.</text>
</comment>
<comment type="similarity">
    <text evidence="2 13">Belongs to the GHMP kinase family. Homoserine kinase subfamily.</text>
</comment>
<comment type="caution">
    <text evidence="16">The sequence shown here is derived from an EMBL/GenBank/DDBJ whole genome shotgun (WGS) entry which is preliminary data.</text>
</comment>
<dbReference type="SUPFAM" id="SSF55060">
    <property type="entry name" value="GHMP Kinase, C-terminal domain"/>
    <property type="match status" value="1"/>
</dbReference>
<evidence type="ECO:0000256" key="9">
    <source>
        <dbReference type="ARBA" id="ARBA00022777"/>
    </source>
</evidence>
<evidence type="ECO:0000256" key="10">
    <source>
        <dbReference type="ARBA" id="ARBA00022840"/>
    </source>
</evidence>
<feature type="domain" description="GHMP kinase N-terminal" evidence="14">
    <location>
        <begin position="44"/>
        <end position="126"/>
    </location>
</feature>
<keyword evidence="7 13" id="KW-0791">Threonine biosynthesis</keyword>
<comment type="subcellular location">
    <subcellularLocation>
        <location evidence="13">Cytoplasm</location>
    </subcellularLocation>
</comment>
<evidence type="ECO:0000259" key="14">
    <source>
        <dbReference type="Pfam" id="PF00288"/>
    </source>
</evidence>
<keyword evidence="8 13" id="KW-0547">Nucleotide-binding</keyword>
<dbReference type="InterPro" id="IPR006204">
    <property type="entry name" value="GHMP_kinase_N_dom"/>
</dbReference>
<sequence>MKEFIIKVPATSANVGCGFDSYGLSLNLFNSFNFRESDEFRDDNLVIDAYKYTFSYLGKEAIPIEVEIDGLVPMTRGLGSSSTCIVAGIYAALYILEGKIDKDLALDIAVEIEGHPDNVGPAIFGGLLLCVRDGERVYHKKIIPNKNLELIGLIPDFKLRTEDSRNVISDKLLLKDAINNIQRAAALGFALKDLDKDLIKICLDDKIHQPYRKSLIKGYDKIYNKSLELGALGVYLSGAGPTMMLIADKRDDIFDDIKKNMASDFSTWQVKKLKIDPEGAYIENL</sequence>
<dbReference type="SUPFAM" id="SSF54211">
    <property type="entry name" value="Ribosomal protein S5 domain 2-like"/>
    <property type="match status" value="1"/>
</dbReference>
<dbReference type="EMBL" id="JBGMEF010000018">
    <property type="protein sequence ID" value="MFO3666909.1"/>
    <property type="molecule type" value="Genomic_DNA"/>
</dbReference>
<dbReference type="NCBIfam" id="TIGR00191">
    <property type="entry name" value="thrB"/>
    <property type="match status" value="1"/>
</dbReference>
<evidence type="ECO:0000256" key="1">
    <source>
        <dbReference type="ARBA" id="ARBA00005015"/>
    </source>
</evidence>
<evidence type="ECO:0000256" key="4">
    <source>
        <dbReference type="ARBA" id="ARBA00017858"/>
    </source>
</evidence>
<comment type="catalytic activity">
    <reaction evidence="11 13">
        <text>L-homoserine + ATP = O-phospho-L-homoserine + ADP + H(+)</text>
        <dbReference type="Rhea" id="RHEA:13985"/>
        <dbReference type="ChEBI" id="CHEBI:15378"/>
        <dbReference type="ChEBI" id="CHEBI:30616"/>
        <dbReference type="ChEBI" id="CHEBI:57476"/>
        <dbReference type="ChEBI" id="CHEBI:57590"/>
        <dbReference type="ChEBI" id="CHEBI:456216"/>
        <dbReference type="EC" id="2.7.1.39"/>
    </reaction>
</comment>
<dbReference type="Pfam" id="PF08544">
    <property type="entry name" value="GHMP_kinases_C"/>
    <property type="match status" value="1"/>
</dbReference>
<evidence type="ECO:0000259" key="15">
    <source>
        <dbReference type="Pfam" id="PF08544"/>
    </source>
</evidence>
<dbReference type="InterPro" id="IPR000870">
    <property type="entry name" value="Homoserine_kinase"/>
</dbReference>
<keyword evidence="17" id="KW-1185">Reference proteome</keyword>
<evidence type="ECO:0000256" key="6">
    <source>
        <dbReference type="ARBA" id="ARBA00022679"/>
    </source>
</evidence>
<comment type="pathway">
    <text evidence="1 13">Amino-acid biosynthesis; L-threonine biosynthesis; L-threonine from L-aspartate: step 4/5.</text>
</comment>
<evidence type="ECO:0000256" key="5">
    <source>
        <dbReference type="ARBA" id="ARBA00022605"/>
    </source>
</evidence>
<evidence type="ECO:0000256" key="3">
    <source>
        <dbReference type="ARBA" id="ARBA00012078"/>
    </source>
</evidence>
<evidence type="ECO:0000256" key="7">
    <source>
        <dbReference type="ARBA" id="ARBA00022697"/>
    </source>
</evidence>
<keyword evidence="5 13" id="KW-0028">Amino-acid biosynthesis</keyword>
<reference evidence="16 17" key="1">
    <citation type="journal article" date="2025" name="Anaerobe">
        <title>Description of Anaerococcus kampingiae sp. nov., Anaerococcus groningensis sp. nov., Anaerococcus martiniensis sp. nov., and Anaerococcus cruorum sp. nov., isolated from human clinical specimens.</title>
        <authorList>
            <person name="Boiten K.E."/>
            <person name="Meijer J."/>
            <person name="van Wezel E.M."/>
            <person name="Veloo A.C.M."/>
        </authorList>
    </citation>
    <scope>NUCLEOTIDE SEQUENCE [LARGE SCALE GENOMIC DNA]</scope>
    <source>
        <strain evidence="16 17">ENR0874</strain>
    </source>
</reference>
<dbReference type="EC" id="2.7.1.39" evidence="3 13"/>
<evidence type="ECO:0000256" key="12">
    <source>
        <dbReference type="ARBA" id="ARBA00049954"/>
    </source>
</evidence>
<dbReference type="PRINTS" id="PR00958">
    <property type="entry name" value="HOMSERKINASE"/>
</dbReference>
<proteinExistence type="inferred from homology"/>
<dbReference type="PROSITE" id="PS00627">
    <property type="entry name" value="GHMP_KINASES_ATP"/>
    <property type="match status" value="1"/>
</dbReference>
<dbReference type="PANTHER" id="PTHR20861">
    <property type="entry name" value="HOMOSERINE/4-DIPHOSPHOCYTIDYL-2-C-METHYL-D-ERYTHRITOL KINASE"/>
    <property type="match status" value="1"/>
</dbReference>
<dbReference type="HAMAP" id="MF_00384">
    <property type="entry name" value="Homoser_kinase"/>
    <property type="match status" value="1"/>
</dbReference>
<feature type="binding site" evidence="13">
    <location>
        <begin position="73"/>
        <end position="83"/>
    </location>
    <ligand>
        <name>ATP</name>
        <dbReference type="ChEBI" id="CHEBI:30616"/>
    </ligand>
</feature>
<dbReference type="InterPro" id="IPR006203">
    <property type="entry name" value="GHMP_knse_ATP-bd_CS"/>
</dbReference>
<evidence type="ECO:0000313" key="16">
    <source>
        <dbReference type="EMBL" id="MFO3666909.1"/>
    </source>
</evidence>
<evidence type="ECO:0000256" key="2">
    <source>
        <dbReference type="ARBA" id="ARBA00007370"/>
    </source>
</evidence>
<dbReference type="Pfam" id="PF00288">
    <property type="entry name" value="GHMP_kinases_N"/>
    <property type="match status" value="1"/>
</dbReference>
<dbReference type="GO" id="GO:0004413">
    <property type="term" value="F:homoserine kinase activity"/>
    <property type="evidence" value="ECO:0007669"/>
    <property type="project" value="UniProtKB-EC"/>
</dbReference>
<dbReference type="InterPro" id="IPR020568">
    <property type="entry name" value="Ribosomal_Su5_D2-typ_SF"/>
</dbReference>
<dbReference type="InterPro" id="IPR013750">
    <property type="entry name" value="GHMP_kinase_C_dom"/>
</dbReference>
<keyword evidence="6 13" id="KW-0808">Transferase</keyword>
<dbReference type="InterPro" id="IPR014721">
    <property type="entry name" value="Ribsml_uS5_D2-typ_fold_subgr"/>
</dbReference>
<keyword evidence="10 13" id="KW-0067">ATP-binding</keyword>
<feature type="domain" description="GHMP kinase C-terminal" evidence="15">
    <location>
        <begin position="199"/>
        <end position="259"/>
    </location>
</feature>
<evidence type="ECO:0000256" key="13">
    <source>
        <dbReference type="HAMAP-Rule" id="MF_00384"/>
    </source>
</evidence>